<evidence type="ECO:0000313" key="5">
    <source>
        <dbReference type="Proteomes" id="UP001318860"/>
    </source>
</evidence>
<feature type="transmembrane region" description="Helical" evidence="3">
    <location>
        <begin position="281"/>
        <end position="301"/>
    </location>
</feature>
<dbReference type="InterPro" id="IPR036259">
    <property type="entry name" value="MFS_trans_sf"/>
</dbReference>
<name>A0ABR0VPS0_REHGL</name>
<dbReference type="PANTHER" id="PTHR37891">
    <property type="entry name" value="OS06G0113900 PROTEIN"/>
    <property type="match status" value="1"/>
</dbReference>
<reference evidence="4 5" key="1">
    <citation type="journal article" date="2021" name="Comput. Struct. Biotechnol. J.">
        <title>De novo genome assembly of the potent medicinal plant Rehmannia glutinosa using nanopore technology.</title>
        <authorList>
            <person name="Ma L."/>
            <person name="Dong C."/>
            <person name="Song C."/>
            <person name="Wang X."/>
            <person name="Zheng X."/>
            <person name="Niu Y."/>
            <person name="Chen S."/>
            <person name="Feng W."/>
        </authorList>
    </citation>
    <scope>NUCLEOTIDE SEQUENCE [LARGE SCALE GENOMIC DNA]</scope>
    <source>
        <strain evidence="4">DH-2019</strain>
    </source>
</reference>
<proteinExistence type="inferred from homology"/>
<feature type="transmembrane region" description="Helical" evidence="3">
    <location>
        <begin position="12"/>
        <end position="32"/>
    </location>
</feature>
<dbReference type="Proteomes" id="UP001318860">
    <property type="component" value="Unassembled WGS sequence"/>
</dbReference>
<keyword evidence="3" id="KW-0812">Transmembrane</keyword>
<feature type="transmembrane region" description="Helical" evidence="3">
    <location>
        <begin position="369"/>
        <end position="387"/>
    </location>
</feature>
<feature type="transmembrane region" description="Helical" evidence="3">
    <location>
        <begin position="307"/>
        <end position="329"/>
    </location>
</feature>
<keyword evidence="5" id="KW-1185">Reference proteome</keyword>
<organism evidence="4 5">
    <name type="scientific">Rehmannia glutinosa</name>
    <name type="common">Chinese foxglove</name>
    <dbReference type="NCBI Taxonomy" id="99300"/>
    <lineage>
        <taxon>Eukaryota</taxon>
        <taxon>Viridiplantae</taxon>
        <taxon>Streptophyta</taxon>
        <taxon>Embryophyta</taxon>
        <taxon>Tracheophyta</taxon>
        <taxon>Spermatophyta</taxon>
        <taxon>Magnoliopsida</taxon>
        <taxon>eudicotyledons</taxon>
        <taxon>Gunneridae</taxon>
        <taxon>Pentapetalae</taxon>
        <taxon>asterids</taxon>
        <taxon>lamiids</taxon>
        <taxon>Lamiales</taxon>
        <taxon>Orobanchaceae</taxon>
        <taxon>Rehmannieae</taxon>
        <taxon>Rehmannia</taxon>
    </lineage>
</organism>
<accession>A0ABR0VPS0</accession>
<feature type="transmembrane region" description="Helical" evidence="3">
    <location>
        <begin position="341"/>
        <end position="363"/>
    </location>
</feature>
<comment type="similarity">
    <text evidence="1">Belongs to the major facilitator superfamily. Phosphate:H(+) symporter (TC 2.A.1.9) family.</text>
</comment>
<comment type="caution">
    <text evidence="4">The sequence shown here is derived from an EMBL/GenBank/DDBJ whole genome shotgun (WGS) entry which is preliminary data.</text>
</comment>
<gene>
    <name evidence="4" type="ORF">DH2020_029022</name>
</gene>
<feature type="region of interest" description="Disordered" evidence="2">
    <location>
        <begin position="113"/>
        <end position="136"/>
    </location>
</feature>
<evidence type="ECO:0000313" key="4">
    <source>
        <dbReference type="EMBL" id="KAK6137233.1"/>
    </source>
</evidence>
<keyword evidence="3" id="KW-1133">Transmembrane helix</keyword>
<protein>
    <submittedName>
        <fullName evidence="4">Uncharacterized protein</fullName>
    </submittedName>
</protein>
<dbReference type="SUPFAM" id="SSF103473">
    <property type="entry name" value="MFS general substrate transporter"/>
    <property type="match status" value="1"/>
</dbReference>
<keyword evidence="3" id="KW-0472">Membrane</keyword>
<dbReference type="EMBL" id="JABTTQ020000864">
    <property type="protein sequence ID" value="KAK6137233.1"/>
    <property type="molecule type" value="Genomic_DNA"/>
</dbReference>
<evidence type="ECO:0000256" key="3">
    <source>
        <dbReference type="SAM" id="Phobius"/>
    </source>
</evidence>
<dbReference type="PANTHER" id="PTHR37891:SF1">
    <property type="entry name" value="OS06G0113900 PROTEIN"/>
    <property type="match status" value="1"/>
</dbReference>
<sequence length="435" mass="48236">MVWYLYGLCSYFVHTVLIPIVFPLIISQTVPYPPEPHQGWLRSHKDLKCKQNEMQLTHSFSTYPRHSFDPPRLRPLPTAHSRCSHGHRSPLLPAGRLFPKIVDLSAIYRRHCSGKHHSRRGPCPPPRPNDPRIHRLDNSQTPILKQAIFRKLAITLLNSSRLLRSCNHGFFHISYVQPFGPFHRYVGRFDIQWPEMGRGMVHIFSTNRATASFTDSESNSFPITHVISIFRYPHAAGSLAGVFLSEHFVSISDILHGPFAFSSAAHPLQQVMKLDAEKMQLLGFILSTFTSGFGFYYHGTIWNKNHMLLFAAIQGTATGLLHAFGRVLWLDCSPAGKEGAFSVWFSWARALGACAGFALATAIPGNVGRAFGVSFCAGIVGMVVLIFGNISSLRGAKAAGHVIKSENASPVHGLDDDYSKGSVTTEVLPKGKVEV</sequence>
<evidence type="ECO:0000256" key="2">
    <source>
        <dbReference type="SAM" id="MobiDB-lite"/>
    </source>
</evidence>
<evidence type="ECO:0000256" key="1">
    <source>
        <dbReference type="ARBA" id="ARBA00044504"/>
    </source>
</evidence>